<keyword evidence="2" id="KW-1185">Reference proteome</keyword>
<reference evidence="2" key="1">
    <citation type="submission" date="2011-08" db="EMBL/GenBank/DDBJ databases">
        <authorList>
            <person name="Rombauts S."/>
        </authorList>
    </citation>
    <scope>NUCLEOTIDE SEQUENCE</scope>
    <source>
        <strain evidence="2">London</strain>
    </source>
</reference>
<dbReference type="AlphaFoldDB" id="T1L5X8"/>
<name>T1L5X8_TETUR</name>
<evidence type="ECO:0000313" key="1">
    <source>
        <dbReference type="EnsemblMetazoa" id="tetur56g00010.1"/>
    </source>
</evidence>
<proteinExistence type="predicted"/>
<dbReference type="EMBL" id="CAEY01001496">
    <property type="status" value="NOT_ANNOTATED_CDS"/>
    <property type="molecule type" value="Genomic_DNA"/>
</dbReference>
<accession>T1L5X8</accession>
<dbReference type="EnsemblMetazoa" id="tetur56g00010.1">
    <property type="protein sequence ID" value="tetur56g00010.1"/>
    <property type="gene ID" value="tetur56g00010"/>
</dbReference>
<dbReference type="Proteomes" id="UP000015104">
    <property type="component" value="Unassembled WGS sequence"/>
</dbReference>
<reference evidence="1" key="2">
    <citation type="submission" date="2015-06" db="UniProtKB">
        <authorList>
            <consortium name="EnsemblMetazoa"/>
        </authorList>
    </citation>
    <scope>IDENTIFICATION</scope>
</reference>
<evidence type="ECO:0000313" key="2">
    <source>
        <dbReference type="Proteomes" id="UP000015104"/>
    </source>
</evidence>
<protein>
    <submittedName>
        <fullName evidence="1">Uncharacterized protein</fullName>
    </submittedName>
</protein>
<dbReference type="HOGENOM" id="CLU_3144636_0_0_1"/>
<sequence length="49" mass="5801">MYRIILKSLDALSQDLLRQITKIQRISAIVRPFKEAHFSKLMESLFCFT</sequence>
<organism evidence="1 2">
    <name type="scientific">Tetranychus urticae</name>
    <name type="common">Two-spotted spider mite</name>
    <dbReference type="NCBI Taxonomy" id="32264"/>
    <lineage>
        <taxon>Eukaryota</taxon>
        <taxon>Metazoa</taxon>
        <taxon>Ecdysozoa</taxon>
        <taxon>Arthropoda</taxon>
        <taxon>Chelicerata</taxon>
        <taxon>Arachnida</taxon>
        <taxon>Acari</taxon>
        <taxon>Acariformes</taxon>
        <taxon>Trombidiformes</taxon>
        <taxon>Prostigmata</taxon>
        <taxon>Eleutherengona</taxon>
        <taxon>Raphignathae</taxon>
        <taxon>Tetranychoidea</taxon>
        <taxon>Tetranychidae</taxon>
        <taxon>Tetranychus</taxon>
    </lineage>
</organism>